<feature type="compositionally biased region" description="Polar residues" evidence="1">
    <location>
        <begin position="68"/>
        <end position="80"/>
    </location>
</feature>
<dbReference type="InterPro" id="IPR029062">
    <property type="entry name" value="Class_I_gatase-like"/>
</dbReference>
<evidence type="ECO:0000259" key="2">
    <source>
        <dbReference type="Pfam" id="PF06283"/>
    </source>
</evidence>
<evidence type="ECO:0000313" key="3">
    <source>
        <dbReference type="EMBL" id="NEE06219.1"/>
    </source>
</evidence>
<accession>A0A6G3WL30</accession>
<name>A0A6G3WL30_9ACTN</name>
<organism evidence="3">
    <name type="scientific">Streptomyces sp. SID7499</name>
    <dbReference type="NCBI Taxonomy" id="2706086"/>
    <lineage>
        <taxon>Bacteria</taxon>
        <taxon>Bacillati</taxon>
        <taxon>Actinomycetota</taxon>
        <taxon>Actinomycetes</taxon>
        <taxon>Kitasatosporales</taxon>
        <taxon>Streptomycetaceae</taxon>
        <taxon>Streptomyces</taxon>
    </lineage>
</organism>
<comment type="caution">
    <text evidence="3">The sequence shown here is derived from an EMBL/GenBank/DDBJ whole genome shotgun (WGS) entry which is preliminary data.</text>
</comment>
<feature type="region of interest" description="Disordered" evidence="1">
    <location>
        <begin position="68"/>
        <end position="92"/>
    </location>
</feature>
<dbReference type="InterPro" id="IPR029010">
    <property type="entry name" value="ThuA-like"/>
</dbReference>
<feature type="domain" description="ThuA-like" evidence="2">
    <location>
        <begin position="3"/>
        <end position="48"/>
    </location>
</feature>
<dbReference type="AlphaFoldDB" id="A0A6G3WL30"/>
<evidence type="ECO:0000256" key="1">
    <source>
        <dbReference type="SAM" id="MobiDB-lite"/>
    </source>
</evidence>
<feature type="non-terminal residue" evidence="3">
    <location>
        <position position="97"/>
    </location>
</feature>
<protein>
    <submittedName>
        <fullName evidence="3">ThuA domain-containing protein</fullName>
    </submittedName>
</protein>
<dbReference type="Pfam" id="PF06283">
    <property type="entry name" value="ThuA"/>
    <property type="match status" value="1"/>
</dbReference>
<dbReference type="Gene3D" id="3.40.50.880">
    <property type="match status" value="1"/>
</dbReference>
<sequence length="97" mass="10700">SANGWDHPVSWCRDYDGGRSFYTAMGGTADSFAETDFRDHLRGALAWTNRTSQADCKATITSNYTAERLTQPNQPGQNDQIGEPHGLVTAPDGRVFY</sequence>
<dbReference type="SUPFAM" id="SSF52317">
    <property type="entry name" value="Class I glutamine amidotransferase-like"/>
    <property type="match status" value="1"/>
</dbReference>
<reference evidence="3" key="1">
    <citation type="submission" date="2020-01" db="EMBL/GenBank/DDBJ databases">
        <title>Insect and environment-associated Actinomycetes.</title>
        <authorList>
            <person name="Currrie C."/>
            <person name="Chevrette M."/>
            <person name="Carlson C."/>
            <person name="Stubbendieck R."/>
            <person name="Wendt-Pienkowski E."/>
        </authorList>
    </citation>
    <scope>NUCLEOTIDE SEQUENCE</scope>
    <source>
        <strain evidence="3">SID7499</strain>
    </source>
</reference>
<feature type="non-terminal residue" evidence="3">
    <location>
        <position position="1"/>
    </location>
</feature>
<dbReference type="EMBL" id="JAAGMN010000747">
    <property type="protein sequence ID" value="NEE06219.1"/>
    <property type="molecule type" value="Genomic_DNA"/>
</dbReference>
<gene>
    <name evidence="3" type="ORF">G3M58_07195</name>
</gene>
<proteinExistence type="predicted"/>